<accession>A0AC34G127</accession>
<evidence type="ECO:0000313" key="1">
    <source>
        <dbReference type="Proteomes" id="UP000887579"/>
    </source>
</evidence>
<proteinExistence type="predicted"/>
<dbReference type="WBParaSite" id="ES5_v2.g23280.t1">
    <property type="protein sequence ID" value="ES5_v2.g23280.t1"/>
    <property type="gene ID" value="ES5_v2.g23280"/>
</dbReference>
<name>A0AC34G127_9BILA</name>
<organism evidence="1 2">
    <name type="scientific">Panagrolaimus sp. ES5</name>
    <dbReference type="NCBI Taxonomy" id="591445"/>
    <lineage>
        <taxon>Eukaryota</taxon>
        <taxon>Metazoa</taxon>
        <taxon>Ecdysozoa</taxon>
        <taxon>Nematoda</taxon>
        <taxon>Chromadorea</taxon>
        <taxon>Rhabditida</taxon>
        <taxon>Tylenchina</taxon>
        <taxon>Panagrolaimomorpha</taxon>
        <taxon>Panagrolaimoidea</taxon>
        <taxon>Panagrolaimidae</taxon>
        <taxon>Panagrolaimus</taxon>
    </lineage>
</organism>
<reference evidence="2" key="1">
    <citation type="submission" date="2022-11" db="UniProtKB">
        <authorList>
            <consortium name="WormBaseParasite"/>
        </authorList>
    </citation>
    <scope>IDENTIFICATION</scope>
</reference>
<sequence length="350" mass="40951">MSTEKEWSSEFRSDITRAFKNCAHEGRIIAEEHKNMAKNYTDLKGQHQNSVQRFTADKKAMEKELEEKNQRIAKIKEDTVAAENTLKIFKAQLQKCKENIQELKKQNEIEKQKAVEKIEKESTKKFEIWKNEFQIKMESKLNKQKQFFKLITDTTISNEPSWLISHNFCNSIYKSHQKDANCFAYSFVKELFTLGEIILPKRKLDLKKIKEAAAVLSFYFFKSVNNEKLLDDALNKRRSEVRQNFYQKVNKNGIIGINAAGDFYFYKSDVFGRFIPYKDAEFTEAMNASMNACLFQKSYGIPDIYQKCGFITVIHISPSDGICHHYLHASTGYLEENIHSVYKIEKKEKL</sequence>
<dbReference type="Proteomes" id="UP000887579">
    <property type="component" value="Unplaced"/>
</dbReference>
<protein>
    <submittedName>
        <fullName evidence="2">Uncharacterized protein</fullName>
    </submittedName>
</protein>
<evidence type="ECO:0000313" key="2">
    <source>
        <dbReference type="WBParaSite" id="ES5_v2.g23280.t1"/>
    </source>
</evidence>